<keyword evidence="4" id="KW-0472">Membrane</keyword>
<dbReference type="GO" id="GO:0022857">
    <property type="term" value="F:transmembrane transporter activity"/>
    <property type="evidence" value="ECO:0007669"/>
    <property type="project" value="InterPro"/>
</dbReference>
<dbReference type="PANTHER" id="PTHR11360:SF305">
    <property type="entry name" value="MAJOR FACILITATOR SUPERFAMILY (MFS) PROFILE DOMAIN-CONTAINING PROTEIN"/>
    <property type="match status" value="1"/>
</dbReference>
<dbReference type="EMBL" id="AP024445">
    <property type="protein sequence ID" value="BCS22640.1"/>
    <property type="molecule type" value="Genomic_DNA"/>
</dbReference>
<evidence type="ECO:0000256" key="1">
    <source>
        <dbReference type="ARBA" id="ARBA00004141"/>
    </source>
</evidence>
<gene>
    <name evidence="6" type="ORF">APUU_30865S</name>
</gene>
<evidence type="ECO:0000256" key="2">
    <source>
        <dbReference type="ARBA" id="ARBA00006727"/>
    </source>
</evidence>
<dbReference type="GO" id="GO:0016020">
    <property type="term" value="C:membrane"/>
    <property type="evidence" value="ECO:0007669"/>
    <property type="project" value="UniProtKB-SubCell"/>
</dbReference>
<feature type="transmembrane region" description="Helical" evidence="4">
    <location>
        <begin position="223"/>
        <end position="243"/>
    </location>
</feature>
<evidence type="ECO:0000313" key="7">
    <source>
        <dbReference type="Proteomes" id="UP000654913"/>
    </source>
</evidence>
<comment type="similarity">
    <text evidence="2">Belongs to the major facilitator superfamily. Monocarboxylate porter (TC 2.A.1.13) family.</text>
</comment>
<dbReference type="OrthoDB" id="6499973at2759"/>
<dbReference type="SUPFAM" id="SSF103473">
    <property type="entry name" value="MFS general substrate transporter"/>
    <property type="match status" value="1"/>
</dbReference>
<feature type="transmembrane region" description="Helical" evidence="4">
    <location>
        <begin position="263"/>
        <end position="281"/>
    </location>
</feature>
<dbReference type="GeneID" id="64972645"/>
<dbReference type="Pfam" id="PF07690">
    <property type="entry name" value="MFS_1"/>
    <property type="match status" value="1"/>
</dbReference>
<name>A0A7R7XJJ8_9EURO</name>
<feature type="transmembrane region" description="Helical" evidence="4">
    <location>
        <begin position="192"/>
        <end position="211"/>
    </location>
</feature>
<keyword evidence="4" id="KW-1133">Transmembrane helix</keyword>
<dbReference type="Gene3D" id="1.20.1250.20">
    <property type="entry name" value="MFS general substrate transporter like domains"/>
    <property type="match status" value="2"/>
</dbReference>
<dbReference type="InterPro" id="IPR011701">
    <property type="entry name" value="MFS"/>
</dbReference>
<proteinExistence type="inferred from homology"/>
<dbReference type="InterPro" id="IPR020846">
    <property type="entry name" value="MFS_dom"/>
</dbReference>
<organism evidence="6 7">
    <name type="scientific">Aspergillus puulaauensis</name>
    <dbReference type="NCBI Taxonomy" id="1220207"/>
    <lineage>
        <taxon>Eukaryota</taxon>
        <taxon>Fungi</taxon>
        <taxon>Dikarya</taxon>
        <taxon>Ascomycota</taxon>
        <taxon>Pezizomycotina</taxon>
        <taxon>Eurotiomycetes</taxon>
        <taxon>Eurotiomycetidae</taxon>
        <taxon>Eurotiales</taxon>
        <taxon>Aspergillaceae</taxon>
        <taxon>Aspergillus</taxon>
    </lineage>
</organism>
<dbReference type="InterPro" id="IPR036259">
    <property type="entry name" value="MFS_trans_sf"/>
</dbReference>
<dbReference type="AlphaFoldDB" id="A0A7R7XJJ8"/>
<dbReference type="KEGG" id="apuu:APUU_30865S"/>
<dbReference type="Proteomes" id="UP000654913">
    <property type="component" value="Chromosome 3"/>
</dbReference>
<feature type="transmembrane region" description="Helical" evidence="4">
    <location>
        <begin position="388"/>
        <end position="408"/>
    </location>
</feature>
<comment type="subcellular location">
    <subcellularLocation>
        <location evidence="1">Membrane</location>
        <topology evidence="1">Multi-pass membrane protein</topology>
    </subcellularLocation>
</comment>
<evidence type="ECO:0000259" key="5">
    <source>
        <dbReference type="PROSITE" id="PS50850"/>
    </source>
</evidence>
<dbReference type="PANTHER" id="PTHR11360">
    <property type="entry name" value="MONOCARBOXYLATE TRANSPORTER"/>
    <property type="match status" value="1"/>
</dbReference>
<feature type="transmembrane region" description="Helical" evidence="4">
    <location>
        <begin position="301"/>
        <end position="318"/>
    </location>
</feature>
<dbReference type="PROSITE" id="PS50850">
    <property type="entry name" value="MFS"/>
    <property type="match status" value="1"/>
</dbReference>
<feature type="transmembrane region" description="Helical" evidence="4">
    <location>
        <begin position="99"/>
        <end position="121"/>
    </location>
</feature>
<protein>
    <recommendedName>
        <fullName evidence="5">Major facilitator superfamily (MFS) profile domain-containing protein</fullName>
    </recommendedName>
</protein>
<accession>A0A7R7XJJ8</accession>
<evidence type="ECO:0000256" key="3">
    <source>
        <dbReference type="SAM" id="MobiDB-lite"/>
    </source>
</evidence>
<evidence type="ECO:0000256" key="4">
    <source>
        <dbReference type="SAM" id="Phobius"/>
    </source>
</evidence>
<sequence length="457" mass="48356">MTQPQAPLVSSVELHDNNENPDTTFPSPSDKDAQNDALLQASLAADSENPDGGYGWVVLFACVVIAWWYISISYTWGIFQIALLRQQQQQQQQEGRQHISASTLAFVGSLCPSFIASLAIPNAKLVRAVGPRATALIGMSVMGVGCILASFTTGHVGGLFVTFGVLCGVGNSMLFMVINVAPSQWFSKKRGLANGMIYAAGGLGGAVMSFVLDALIKGLGIPWAFRIQGLAMLGTGLPAAHLLRTRYPIPPTKMVEWTMFRDARFIVLFAAGAVTTFPLYVPPFFLPLYAEALSLSSDAGVSLVAGFNFASAVGRLGCGYAGDVLGSVNALLLAVTLNALTMLIIWPLSDSLGPLIPFVILNGMANGGFFAIMPTIISSIFGSARLSVAMGMIVTGWFGGYLLGPPIAGYILEATGDESSIRTYRPAIFFAGAMAAASVILVGAIRLLIDRELRKKV</sequence>
<dbReference type="RefSeq" id="XP_041554834.1">
    <property type="nucleotide sequence ID" value="XM_041702005.1"/>
</dbReference>
<feature type="transmembrane region" description="Helical" evidence="4">
    <location>
        <begin position="428"/>
        <end position="449"/>
    </location>
</feature>
<feature type="transmembrane region" description="Helical" evidence="4">
    <location>
        <begin position="56"/>
        <end position="79"/>
    </location>
</feature>
<evidence type="ECO:0000313" key="6">
    <source>
        <dbReference type="EMBL" id="BCS22640.1"/>
    </source>
</evidence>
<feature type="transmembrane region" description="Helical" evidence="4">
    <location>
        <begin position="330"/>
        <end position="349"/>
    </location>
</feature>
<feature type="transmembrane region" description="Helical" evidence="4">
    <location>
        <begin position="355"/>
        <end position="376"/>
    </location>
</feature>
<feature type="domain" description="Major facilitator superfamily (MFS) profile" evidence="5">
    <location>
        <begin position="264"/>
        <end position="457"/>
    </location>
</feature>
<reference evidence="6" key="1">
    <citation type="submission" date="2021-01" db="EMBL/GenBank/DDBJ databases">
        <authorList>
            <consortium name="Aspergillus puulaauensis MK2 genome sequencing consortium"/>
            <person name="Kazuki M."/>
            <person name="Futagami T."/>
        </authorList>
    </citation>
    <scope>NUCLEOTIDE SEQUENCE</scope>
    <source>
        <strain evidence="6">MK2</strain>
    </source>
</reference>
<keyword evidence="7" id="KW-1185">Reference proteome</keyword>
<feature type="transmembrane region" description="Helical" evidence="4">
    <location>
        <begin position="133"/>
        <end position="152"/>
    </location>
</feature>
<feature type="transmembrane region" description="Helical" evidence="4">
    <location>
        <begin position="158"/>
        <end position="180"/>
    </location>
</feature>
<feature type="region of interest" description="Disordered" evidence="3">
    <location>
        <begin position="1"/>
        <end position="31"/>
    </location>
</feature>
<keyword evidence="4" id="KW-0812">Transmembrane</keyword>
<reference evidence="6" key="2">
    <citation type="submission" date="2021-02" db="EMBL/GenBank/DDBJ databases">
        <title>Aspergillus puulaauensis MK2 genome sequence.</title>
        <authorList>
            <person name="Futagami T."/>
            <person name="Mori K."/>
            <person name="Kadooka C."/>
            <person name="Tanaka T."/>
        </authorList>
    </citation>
    <scope>NUCLEOTIDE SEQUENCE</scope>
    <source>
        <strain evidence="6">MK2</strain>
    </source>
</reference>
<dbReference type="InterPro" id="IPR050327">
    <property type="entry name" value="Proton-linked_MCT"/>
</dbReference>